<sequence length="116" mass="13854">MRHNYIVILILSLLTWTYAEELYSDKYDYVNIDEILANDRLRNQYYDCFIDAGPCLTPDSVFFKSHITEAFQTQCKKCTEIQKQNLDKLAEWFTTNEPEKWNHFVEIMIKKKDEGA</sequence>
<reference evidence="2" key="1">
    <citation type="submission" date="2008-08" db="EMBL/GenBank/DDBJ databases">
        <title>Molecular cloning and expression of chemosensory proteins of Apis cerana cerana.</title>
        <authorList>
            <person name="Li H.L."/>
            <person name="Gao Q.K."/>
            <person name="Cheng J.A."/>
            <person name="Gong Y."/>
            <person name="Lin J.H."/>
        </authorList>
    </citation>
    <scope>NUCLEOTIDE SEQUENCE</scope>
</reference>
<dbReference type="Gene3D" id="1.10.2080.10">
    <property type="entry name" value="Insect odorant-binding protein A10/Ejaculatory bulb-specific protein 3"/>
    <property type="match status" value="1"/>
</dbReference>
<dbReference type="SMR" id="B5U1R4"/>
<evidence type="ECO:0000313" key="2">
    <source>
        <dbReference type="EMBL" id="ACI03402.1"/>
    </source>
</evidence>
<dbReference type="PANTHER" id="PTHR11257:SF12">
    <property type="entry name" value="EJACULATORY BULB-SPECIFIC PROTEIN 3-RELATED"/>
    <property type="match status" value="1"/>
</dbReference>
<keyword evidence="1" id="KW-0732">Signal</keyword>
<protein>
    <submittedName>
        <fullName evidence="2">Chemosensory protein</fullName>
    </submittedName>
</protein>
<dbReference type="SUPFAM" id="SSF100910">
    <property type="entry name" value="Chemosensory protein Csp2"/>
    <property type="match status" value="1"/>
</dbReference>
<dbReference type="PANTHER" id="PTHR11257">
    <property type="entry name" value="CHEMOSENSORY PROTEIN-RELATED"/>
    <property type="match status" value="1"/>
</dbReference>
<proteinExistence type="evidence at transcript level"/>
<gene>
    <name evidence="2" type="primary">CSP1</name>
</gene>
<accession>B5U1R4</accession>
<dbReference type="Pfam" id="PF03392">
    <property type="entry name" value="OS-D"/>
    <property type="match status" value="1"/>
</dbReference>
<dbReference type="InterPro" id="IPR036682">
    <property type="entry name" value="OS_D_A10/PebIII_sf"/>
</dbReference>
<dbReference type="EMBL" id="FJ157352">
    <property type="protein sequence ID" value="ACI03402.1"/>
    <property type="molecule type" value="mRNA"/>
</dbReference>
<dbReference type="AlphaFoldDB" id="B5U1R4"/>
<organism evidence="2">
    <name type="scientific">Apis cerana cerana</name>
    <name type="common">Oriental honeybee</name>
    <dbReference type="NCBI Taxonomy" id="94128"/>
    <lineage>
        <taxon>Eukaryota</taxon>
        <taxon>Metazoa</taxon>
        <taxon>Ecdysozoa</taxon>
        <taxon>Arthropoda</taxon>
        <taxon>Hexapoda</taxon>
        <taxon>Insecta</taxon>
        <taxon>Pterygota</taxon>
        <taxon>Neoptera</taxon>
        <taxon>Endopterygota</taxon>
        <taxon>Hymenoptera</taxon>
        <taxon>Apocrita</taxon>
        <taxon>Aculeata</taxon>
        <taxon>Apoidea</taxon>
        <taxon>Anthophila</taxon>
        <taxon>Apidae</taxon>
        <taxon>Apis</taxon>
    </lineage>
</organism>
<feature type="signal peptide" evidence="1">
    <location>
        <begin position="1"/>
        <end position="19"/>
    </location>
</feature>
<dbReference type="InterPro" id="IPR005055">
    <property type="entry name" value="A10/PebIII"/>
</dbReference>
<evidence type="ECO:0000256" key="1">
    <source>
        <dbReference type="SAM" id="SignalP"/>
    </source>
</evidence>
<name>B5U1R4_APICC</name>
<feature type="chain" id="PRO_5002836673" evidence="1">
    <location>
        <begin position="20"/>
        <end position="116"/>
    </location>
</feature>